<dbReference type="ExpressionAtlas" id="A0A1I9LPM3">
    <property type="expression patterns" value="baseline and differential"/>
</dbReference>
<name>A0A1I9LPM3_ARATH</name>
<organism evidence="2 3">
    <name type="scientific">Arabidopsis thaliana</name>
    <name type="common">Mouse-ear cress</name>
    <dbReference type="NCBI Taxonomy" id="3702"/>
    <lineage>
        <taxon>Eukaryota</taxon>
        <taxon>Viridiplantae</taxon>
        <taxon>Streptophyta</taxon>
        <taxon>Embryophyta</taxon>
        <taxon>Tracheophyta</taxon>
        <taxon>Spermatophyta</taxon>
        <taxon>Magnoliopsida</taxon>
        <taxon>eudicotyledons</taxon>
        <taxon>Gunneridae</taxon>
        <taxon>Pentapetalae</taxon>
        <taxon>rosids</taxon>
        <taxon>malvids</taxon>
        <taxon>Brassicales</taxon>
        <taxon>Brassicaceae</taxon>
        <taxon>Camelineae</taxon>
        <taxon>Arabidopsis</taxon>
    </lineage>
</organism>
<sequence>MDRGTCQKGEIFVVHHHHHRRVLPEVSNTSHMTLATVTGAVVDIVEAVKELTGETFQRHQLRNEIGTFTTHQSILTFLL</sequence>
<dbReference type="RefSeq" id="NP_001326551.1">
    <property type="nucleotide sequence ID" value="NM_001339139.1"/>
</dbReference>
<dbReference type="InParanoid" id="A0A1I9LPM3"/>
<accession>A0A1I9LPM3</accession>
<reference evidence="2 3" key="1">
    <citation type="journal article" date="2000" name="Nature">
        <title>Sequence and analysis of chromosome 3 of the plant Arabidopsis thaliana.</title>
        <authorList>
            <consortium name="European Union Chromosome 3 Arabidopsis Sequencing Consortium"/>
            <consortium name="Institute for Genomic Research"/>
            <consortium name="Kazusa DNA Research Institute"/>
            <person name="Salanoubat M."/>
            <person name="Lemcke K."/>
            <person name="Rieger M."/>
            <person name="Ansorge W."/>
            <person name="Unseld M."/>
            <person name="Fartmann B."/>
            <person name="Valle G."/>
            <person name="Blocker H."/>
            <person name="Perez-Alonso M."/>
            <person name="Obermaier B."/>
            <person name="Delseny M."/>
            <person name="Boutry M."/>
            <person name="Grivell L.A."/>
            <person name="Mache R."/>
            <person name="Puigdomenech P."/>
            <person name="De Simone V."/>
            <person name="Choisne N."/>
            <person name="Artiguenave F."/>
            <person name="Robert C."/>
            <person name="Brottier P."/>
            <person name="Wincker P."/>
            <person name="Cattolico L."/>
            <person name="Weissenbach J."/>
            <person name="Saurin W."/>
            <person name="Quetier F."/>
            <person name="Schafer M."/>
            <person name="Muller-Auer S."/>
            <person name="Gabel C."/>
            <person name="Fuchs M."/>
            <person name="Benes V."/>
            <person name="Wurmbach E."/>
            <person name="Drzonek H."/>
            <person name="Erfle H."/>
            <person name="Jordan N."/>
            <person name="Bangert S."/>
            <person name="Wiedelmann R."/>
            <person name="Kranz H."/>
            <person name="Voss H."/>
            <person name="Holland R."/>
            <person name="Brandt P."/>
            <person name="Nyakatura G."/>
            <person name="Vezzi A."/>
            <person name="D'Angelo M."/>
            <person name="Pallavicini A."/>
            <person name="Toppo S."/>
            <person name="Simionati B."/>
            <person name="Conrad A."/>
            <person name="Hornischer K."/>
            <person name="Kauer G."/>
            <person name="Lohnert T.H."/>
            <person name="Nordsiek G."/>
            <person name="Reichelt J."/>
            <person name="Scharfe M."/>
            <person name="Schon O."/>
            <person name="Bargues M."/>
            <person name="Terol J."/>
            <person name="Climent J."/>
            <person name="Navarro P."/>
            <person name="Collado C."/>
            <person name="Perez-Perez A."/>
            <person name="Ottenwalder B."/>
            <person name="Duchemin D."/>
            <person name="Cooke R."/>
            <person name="Laudie M."/>
            <person name="Berger-Llauro C."/>
            <person name="Purnelle B."/>
            <person name="Masuy D."/>
            <person name="de Haan M."/>
            <person name="Maarse A.C."/>
            <person name="Alcaraz J.P."/>
            <person name="Cottet A."/>
            <person name="Casacuberta E."/>
            <person name="Monfort A."/>
            <person name="Argiriou A."/>
            <person name="flores M."/>
            <person name="Liguori R."/>
            <person name="Vitale D."/>
            <person name="Mannhaupt G."/>
            <person name="Haase D."/>
            <person name="Schoof H."/>
            <person name="Rudd S."/>
            <person name="Zaccaria P."/>
            <person name="Mewes H.W."/>
            <person name="Mayer K.F."/>
            <person name="Kaul S."/>
            <person name="Town C.D."/>
            <person name="Koo H.L."/>
            <person name="Tallon L.J."/>
            <person name="Jenkins J."/>
            <person name="Rooney T."/>
            <person name="Rizzo M."/>
            <person name="Walts A."/>
            <person name="Utterback T."/>
            <person name="Fujii C.Y."/>
            <person name="Shea T.P."/>
            <person name="Creasy T.H."/>
            <person name="Haas B."/>
            <person name="Maiti R."/>
            <person name="Wu D."/>
            <person name="Peterson J."/>
            <person name="Van Aken S."/>
            <person name="Pai G."/>
            <person name="Militscher J."/>
            <person name="Sellers P."/>
            <person name="Gill J.E."/>
            <person name="Feldblyum T.V."/>
            <person name="Preuss D."/>
            <person name="Lin X."/>
            <person name="Nierman W.C."/>
            <person name="Salzberg S.L."/>
            <person name="White O."/>
            <person name="Venter J.C."/>
            <person name="Fraser C.M."/>
            <person name="Kaneko T."/>
            <person name="Nakamura Y."/>
            <person name="Sato S."/>
            <person name="Kato T."/>
            <person name="Asamizu E."/>
            <person name="Sasamoto S."/>
            <person name="Kimura T."/>
            <person name="Idesawa K."/>
            <person name="Kawashima K."/>
            <person name="Kishida Y."/>
            <person name="Kiyokawa C."/>
            <person name="Kohara M."/>
            <person name="Matsumoto M."/>
            <person name="Matsuno A."/>
            <person name="Muraki A."/>
            <person name="Nakayama S."/>
            <person name="Nakazaki N."/>
            <person name="Shinpo S."/>
            <person name="Takeuchi C."/>
            <person name="Wada T."/>
            <person name="Watanabe A."/>
            <person name="Yamada M."/>
            <person name="Yasuda M."/>
            <person name="Tabata S."/>
        </authorList>
    </citation>
    <scope>NUCLEOTIDE SEQUENCE [LARGE SCALE GENOMIC DNA]</scope>
    <source>
        <strain evidence="3">cv. Columbia</strain>
    </source>
</reference>
<protein>
    <submittedName>
        <fullName evidence="2">Uncharacterized protein</fullName>
    </submittedName>
</protein>
<evidence type="ECO:0000313" key="2">
    <source>
        <dbReference type="EMBL" id="ANM64531.1"/>
    </source>
</evidence>
<dbReference type="AlphaFoldDB" id="A0A1I9LPM3"/>
<dbReference type="EMBL" id="CP002686">
    <property type="protein sequence ID" value="ANM64531.1"/>
    <property type="molecule type" value="Genomic_DNA"/>
</dbReference>
<dbReference type="GeneID" id="28719370"/>
<gene>
    <name evidence="1 2" type="ordered locus">At3g44405</name>
</gene>
<dbReference type="Proteomes" id="UP000006548">
    <property type="component" value="Chromosome 3"/>
</dbReference>
<reference evidence="3" key="2">
    <citation type="journal article" date="2017" name="Plant J.">
        <title>Araport11: a complete reannotation of the Arabidopsis thaliana reference genome.</title>
        <authorList>
            <person name="Cheng C.Y."/>
            <person name="Krishnakumar V."/>
            <person name="Chan A.P."/>
            <person name="Thibaud-Nissen F."/>
            <person name="Schobel S."/>
            <person name="Town C.D."/>
        </authorList>
    </citation>
    <scope>GENOME REANNOTATION</scope>
    <source>
        <strain evidence="3">cv. Columbia</strain>
    </source>
</reference>
<dbReference type="Araport" id="AT3G44405"/>
<dbReference type="TAIR" id="AT3G44405"/>
<evidence type="ECO:0000313" key="3">
    <source>
        <dbReference type="Proteomes" id="UP000006548"/>
    </source>
</evidence>
<evidence type="ECO:0000313" key="1">
    <source>
        <dbReference type="Araport" id="AT3G44405"/>
    </source>
</evidence>
<keyword evidence="3" id="KW-1185">Reference proteome</keyword>
<proteinExistence type="predicted"/>